<comment type="caution">
    <text evidence="2">The sequence shown here is derived from an EMBL/GenBank/DDBJ whole genome shotgun (WGS) entry which is preliminary data.</text>
</comment>
<dbReference type="AlphaFoldDB" id="A0A371JQH5"/>
<feature type="region of interest" description="Disordered" evidence="1">
    <location>
        <begin position="25"/>
        <end position="58"/>
    </location>
</feature>
<reference evidence="2 3" key="1">
    <citation type="submission" date="2018-08" db="EMBL/GenBank/DDBJ databases">
        <title>Muricauda nanhaiensis sp. nov., isolated from seawater of the South China Sea.</title>
        <authorList>
            <person name="Dang Y."/>
        </authorList>
    </citation>
    <scope>NUCLEOTIDE SEQUENCE [LARGE SCALE GENOMIC DNA]</scope>
    <source>
        <strain evidence="2 3">SM1704</strain>
    </source>
</reference>
<evidence type="ECO:0000256" key="1">
    <source>
        <dbReference type="SAM" id="MobiDB-lite"/>
    </source>
</evidence>
<dbReference type="EMBL" id="QTJX01000002">
    <property type="protein sequence ID" value="RDY59764.1"/>
    <property type="molecule type" value="Genomic_DNA"/>
</dbReference>
<name>A0A371JQH5_9FLAO</name>
<accession>A0A371JQH5</accession>
<evidence type="ECO:0008006" key="4">
    <source>
        <dbReference type="Google" id="ProtNLM"/>
    </source>
</evidence>
<dbReference type="OrthoDB" id="9815657at2"/>
<dbReference type="PROSITE" id="PS51257">
    <property type="entry name" value="PROKAR_LIPOPROTEIN"/>
    <property type="match status" value="1"/>
</dbReference>
<dbReference type="SUPFAM" id="SSF69304">
    <property type="entry name" value="Tricorn protease N-terminal domain"/>
    <property type="match status" value="1"/>
</dbReference>
<feature type="compositionally biased region" description="Basic and acidic residues" evidence="1">
    <location>
        <begin position="38"/>
        <end position="50"/>
    </location>
</feature>
<dbReference type="Pfam" id="PF07676">
    <property type="entry name" value="PD40"/>
    <property type="match status" value="1"/>
</dbReference>
<dbReference type="InterPro" id="IPR011659">
    <property type="entry name" value="WD40"/>
</dbReference>
<evidence type="ECO:0000313" key="2">
    <source>
        <dbReference type="EMBL" id="RDY59764.1"/>
    </source>
</evidence>
<protein>
    <recommendedName>
        <fullName evidence="4">Dipeptidylpeptidase IV N-terminal domain-containing protein</fullName>
    </recommendedName>
</protein>
<dbReference type="Gene3D" id="2.120.10.30">
    <property type="entry name" value="TolB, C-terminal domain"/>
    <property type="match status" value="1"/>
</dbReference>
<dbReference type="InterPro" id="IPR011042">
    <property type="entry name" value="6-blade_b-propeller_TolB-like"/>
</dbReference>
<proteinExistence type="predicted"/>
<evidence type="ECO:0000313" key="3">
    <source>
        <dbReference type="Proteomes" id="UP000261828"/>
    </source>
</evidence>
<gene>
    <name evidence="2" type="ORF">DX873_10400</name>
</gene>
<dbReference type="Proteomes" id="UP000261828">
    <property type="component" value="Unassembled WGS sequence"/>
</dbReference>
<keyword evidence="3" id="KW-1185">Reference proteome</keyword>
<organism evidence="2 3">
    <name type="scientific">Flagellimonas nanhaiensis</name>
    <dbReference type="NCBI Taxonomy" id="2292706"/>
    <lineage>
        <taxon>Bacteria</taxon>
        <taxon>Pseudomonadati</taxon>
        <taxon>Bacteroidota</taxon>
        <taxon>Flavobacteriia</taxon>
        <taxon>Flavobacteriales</taxon>
        <taxon>Flavobacteriaceae</taxon>
        <taxon>Flagellimonas</taxon>
    </lineage>
</organism>
<sequence>MGEIKNKLILVFFIGLMAMSCLQNPKQDKQNNQPSEKATTEIEEKEKDTIKGTPDLGPHFNPKGNEIAYYSYVGKDQSASRIFISNLNGNTTREVSALDSIGFHTEPKWSPDGKRIAYTNFLEEGARIMCITSNGEELTKLATVSEDGFHMFSSWDLDGEGYYFFHWPKEAFTPDAYYAKGEKVERLTENGRTNRPQMTKSGALYVNRIDDLENYIATKQLFNKKTKSTKDMPELEAEFITGDHALKTVADENSTIFILEDLQGNDLKELGRVPYKGIMFTVLDEALKYIAYNTSFEDGAEIHLMEVATGKITKLTQN</sequence>
<dbReference type="RefSeq" id="WP_116184377.1">
    <property type="nucleotide sequence ID" value="NZ_QTJX01000002.1"/>
</dbReference>